<keyword evidence="11" id="KW-1185">Reference proteome</keyword>
<sequence length="411" mass="46098">MSTLTAPSFRTGDDGTPAWRHAPPAGRILLRLLQRLQHGTLELHTPQGVTLCLGHGTPAARLDLHDWSVAGAVLRHGDIGLAEGYLRGQWSSPDVVALLRLALANRAALGGALHGHWGARLLHRVRHWLRRNTRRGSRRNIHAHYDLGNGFYRLWLDDTMSYSAAWFGGDRSQPLEQAQHAKMRRALHACALRPGQRLLDIGCGWGALAELAAREFDVEVTGVTLSSEQLAHAMQRIAHAALSHRVQLRLQDYRDIDDGPYDAIVSIEMIEAVGRAYWPTYFGTLQRLLRPGGRACIQAIVIRDELFDDYLRGSDFIQQYIFPGGCLLSRGELERQARRVGLQMADMVAFGGDYAETLRRWRAAFDGQRDAVRAQGFDERFVRLWHFYLAYCEAGFDAGDIDVVQVTLVKP</sequence>
<evidence type="ECO:0000256" key="7">
    <source>
        <dbReference type="SAM" id="MobiDB-lite"/>
    </source>
</evidence>
<organism evidence="8 10">
    <name type="scientific">Tepidimonas ignava</name>
    <dbReference type="NCBI Taxonomy" id="114249"/>
    <lineage>
        <taxon>Bacteria</taxon>
        <taxon>Pseudomonadati</taxon>
        <taxon>Pseudomonadota</taxon>
        <taxon>Betaproteobacteria</taxon>
        <taxon>Burkholderiales</taxon>
        <taxon>Tepidimonas</taxon>
    </lineage>
</organism>
<proteinExistence type="inferred from homology"/>
<dbReference type="Proteomes" id="UP000295536">
    <property type="component" value="Unassembled WGS sequence"/>
</dbReference>
<dbReference type="Gene3D" id="3.40.50.150">
    <property type="entry name" value="Vaccinia Virus protein VP39"/>
    <property type="match status" value="1"/>
</dbReference>
<reference evidence="8 10" key="1">
    <citation type="submission" date="2019-03" db="EMBL/GenBank/DDBJ databases">
        <title>Genomic Encyclopedia of Type Strains, Phase IV (KMG-IV): sequencing the most valuable type-strain genomes for metagenomic binning, comparative biology and taxonomic classification.</title>
        <authorList>
            <person name="Goeker M."/>
        </authorList>
    </citation>
    <scope>NUCLEOTIDE SEQUENCE [LARGE SCALE GENOMIC DNA]</scope>
    <source>
        <strain evidence="8 10">DSM 12034</strain>
    </source>
</reference>
<dbReference type="PIRSF" id="PIRSF003085">
    <property type="entry name" value="CMAS"/>
    <property type="match status" value="1"/>
</dbReference>
<evidence type="ECO:0000256" key="2">
    <source>
        <dbReference type="ARBA" id="ARBA00022603"/>
    </source>
</evidence>
<dbReference type="CDD" id="cd02440">
    <property type="entry name" value="AdoMet_MTases"/>
    <property type="match status" value="1"/>
</dbReference>
<feature type="active site" evidence="6">
    <location>
        <position position="392"/>
    </location>
</feature>
<evidence type="ECO:0000256" key="1">
    <source>
        <dbReference type="ARBA" id="ARBA00010815"/>
    </source>
</evidence>
<dbReference type="AlphaFoldDB" id="A0A4R3L8B4"/>
<dbReference type="PANTHER" id="PTHR43667:SF2">
    <property type="entry name" value="FATTY ACID C-METHYL TRANSFERASE"/>
    <property type="match status" value="1"/>
</dbReference>
<dbReference type="EMBL" id="SMAH01000014">
    <property type="protein sequence ID" value="TCS95398.1"/>
    <property type="molecule type" value="Genomic_DNA"/>
</dbReference>
<dbReference type="GO" id="GO:0008610">
    <property type="term" value="P:lipid biosynthetic process"/>
    <property type="evidence" value="ECO:0007669"/>
    <property type="project" value="InterPro"/>
</dbReference>
<keyword evidence="2 9" id="KW-0489">Methyltransferase</keyword>
<protein>
    <submittedName>
        <fullName evidence="8">Cyclopropane-fatty-acyl-phospholipid synthase</fullName>
    </submittedName>
    <submittedName>
        <fullName evidence="9">Tuberculostearic acid methyltransferase UfaA1</fullName>
        <ecNumber evidence="9">2.1.1.-</ecNumber>
    </submittedName>
</protein>
<accession>A0A4R3L8B4</accession>
<dbReference type="EMBL" id="VJNC01000014">
    <property type="protein sequence ID" value="TSE20011.1"/>
    <property type="molecule type" value="Genomic_DNA"/>
</dbReference>
<comment type="similarity">
    <text evidence="1">Belongs to the CFA/CMAS family.</text>
</comment>
<evidence type="ECO:0000256" key="5">
    <source>
        <dbReference type="ARBA" id="ARBA00023098"/>
    </source>
</evidence>
<dbReference type="InterPro" id="IPR050723">
    <property type="entry name" value="CFA/CMAS"/>
</dbReference>
<dbReference type="OrthoDB" id="9782855at2"/>
<dbReference type="RefSeq" id="WP_132963274.1">
    <property type="nucleotide sequence ID" value="NZ_SMAH01000014.1"/>
</dbReference>
<evidence type="ECO:0000313" key="10">
    <source>
        <dbReference type="Proteomes" id="UP000295536"/>
    </source>
</evidence>
<evidence type="ECO:0000256" key="6">
    <source>
        <dbReference type="PIRSR" id="PIRSR003085-1"/>
    </source>
</evidence>
<dbReference type="GO" id="GO:0008168">
    <property type="term" value="F:methyltransferase activity"/>
    <property type="evidence" value="ECO:0007669"/>
    <property type="project" value="UniProtKB-KW"/>
</dbReference>
<feature type="region of interest" description="Disordered" evidence="7">
    <location>
        <begin position="1"/>
        <end position="20"/>
    </location>
</feature>
<dbReference type="InterPro" id="IPR029063">
    <property type="entry name" value="SAM-dependent_MTases_sf"/>
</dbReference>
<gene>
    <name evidence="9" type="primary">ufaA1</name>
    <name evidence="8" type="ORF">EDC36_11436</name>
    <name evidence="9" type="ORF">Tigna_02040</name>
</gene>
<evidence type="ECO:0000313" key="8">
    <source>
        <dbReference type="EMBL" id="TCS95398.1"/>
    </source>
</evidence>
<reference evidence="9 11" key="2">
    <citation type="submission" date="2019-07" db="EMBL/GenBank/DDBJ databases">
        <title>Tepidimonas ignava SPS-1037 draft genome.</title>
        <authorList>
            <person name="Da Costa M.S."/>
            <person name="Froufe H.J.C."/>
            <person name="Egas C."/>
            <person name="Albuquerque L."/>
        </authorList>
    </citation>
    <scope>NUCLEOTIDE SEQUENCE [LARGE SCALE GENOMIC DNA]</scope>
    <source>
        <strain evidence="9 11">SPS-1037</strain>
    </source>
</reference>
<evidence type="ECO:0000256" key="4">
    <source>
        <dbReference type="ARBA" id="ARBA00022691"/>
    </source>
</evidence>
<dbReference type="InterPro" id="IPR003333">
    <property type="entry name" value="CMAS"/>
</dbReference>
<dbReference type="EC" id="2.1.1.-" evidence="9"/>
<dbReference type="Pfam" id="PF02353">
    <property type="entry name" value="CMAS"/>
    <property type="match status" value="1"/>
</dbReference>
<keyword evidence="3 9" id="KW-0808">Transferase</keyword>
<name>A0A4R3L8B4_9BURK</name>
<dbReference type="PANTHER" id="PTHR43667">
    <property type="entry name" value="CYCLOPROPANE-FATTY-ACYL-PHOSPHOLIPID SYNTHASE"/>
    <property type="match status" value="1"/>
</dbReference>
<dbReference type="Proteomes" id="UP000315577">
    <property type="component" value="Unassembled WGS sequence"/>
</dbReference>
<dbReference type="GO" id="GO:0032259">
    <property type="term" value="P:methylation"/>
    <property type="evidence" value="ECO:0007669"/>
    <property type="project" value="UniProtKB-KW"/>
</dbReference>
<evidence type="ECO:0000313" key="11">
    <source>
        <dbReference type="Proteomes" id="UP000315577"/>
    </source>
</evidence>
<evidence type="ECO:0000313" key="9">
    <source>
        <dbReference type="EMBL" id="TSE20011.1"/>
    </source>
</evidence>
<dbReference type="SUPFAM" id="SSF53335">
    <property type="entry name" value="S-adenosyl-L-methionine-dependent methyltransferases"/>
    <property type="match status" value="1"/>
</dbReference>
<keyword evidence="5" id="KW-0443">Lipid metabolism</keyword>
<keyword evidence="4" id="KW-0949">S-adenosyl-L-methionine</keyword>
<evidence type="ECO:0000256" key="3">
    <source>
        <dbReference type="ARBA" id="ARBA00022679"/>
    </source>
</evidence>
<comment type="caution">
    <text evidence="8">The sequence shown here is derived from an EMBL/GenBank/DDBJ whole genome shotgun (WGS) entry which is preliminary data.</text>
</comment>